<protein>
    <recommendedName>
        <fullName evidence="8 9">Multifunctional fusion protein</fullName>
    </recommendedName>
    <domain>
        <recommendedName>
            <fullName evidence="9">Peptide methionine sulfoxide reductase MsrA</fullName>
            <shortName evidence="9">Protein-methionine-S-oxide reductase</shortName>
            <ecNumber evidence="9">1.8.4.11</ecNumber>
        </recommendedName>
        <alternativeName>
            <fullName evidence="9">Peptide-methionine (S)-S-oxide reductase</fullName>
            <shortName evidence="9">Peptide Met(O) reductase</shortName>
        </alternativeName>
    </domain>
    <domain>
        <recommendedName>
            <fullName evidence="8">Peptide methionine sulfoxide reductase MsrB</fullName>
            <ecNumber evidence="8">1.8.4.12</ecNumber>
        </recommendedName>
        <alternativeName>
            <fullName evidence="8">Peptide-methionine (R)-S-oxide reductase</fullName>
        </alternativeName>
    </domain>
</protein>
<dbReference type="EC" id="1.8.4.11" evidence="9"/>
<dbReference type="PANTHER" id="PTHR43774:SF1">
    <property type="entry name" value="PEPTIDE METHIONINE SULFOXIDE REDUCTASE MSRA 2"/>
    <property type="match status" value="1"/>
</dbReference>
<dbReference type="Gene3D" id="2.170.150.20">
    <property type="entry name" value="Peptide methionine sulfoxide reductase"/>
    <property type="match status" value="1"/>
</dbReference>
<dbReference type="InterPro" id="IPR036509">
    <property type="entry name" value="Met_Sox_Rdtase_MsrA_sf"/>
</dbReference>
<accession>A0A7X2S6D6</accession>
<dbReference type="PROSITE" id="PS51790">
    <property type="entry name" value="MSRB"/>
    <property type="match status" value="1"/>
</dbReference>
<dbReference type="SUPFAM" id="SSF55068">
    <property type="entry name" value="Peptide methionine sulfoxide reductase"/>
    <property type="match status" value="1"/>
</dbReference>
<comment type="catalytic activity">
    <reaction evidence="7 9">
        <text>[thioredoxin]-disulfide + L-methionine + H2O = L-methionine (S)-S-oxide + [thioredoxin]-dithiol</text>
        <dbReference type="Rhea" id="RHEA:19993"/>
        <dbReference type="Rhea" id="RHEA-COMP:10698"/>
        <dbReference type="Rhea" id="RHEA-COMP:10700"/>
        <dbReference type="ChEBI" id="CHEBI:15377"/>
        <dbReference type="ChEBI" id="CHEBI:29950"/>
        <dbReference type="ChEBI" id="CHEBI:50058"/>
        <dbReference type="ChEBI" id="CHEBI:57844"/>
        <dbReference type="ChEBI" id="CHEBI:58772"/>
        <dbReference type="EC" id="1.8.4.11"/>
    </reaction>
</comment>
<feature type="domain" description="MsrB" evidence="10">
    <location>
        <begin position="242"/>
        <end position="364"/>
    </location>
</feature>
<dbReference type="GO" id="GO:0033743">
    <property type="term" value="F:peptide-methionine (R)-S-oxide reductase activity"/>
    <property type="evidence" value="ECO:0007669"/>
    <property type="project" value="UniProtKB-UniRule"/>
</dbReference>
<evidence type="ECO:0000256" key="3">
    <source>
        <dbReference type="ARBA" id="ARBA00023002"/>
    </source>
</evidence>
<dbReference type="SUPFAM" id="SSF51316">
    <property type="entry name" value="Mss4-like"/>
    <property type="match status" value="1"/>
</dbReference>
<comment type="caution">
    <text evidence="8">Lacks conserved residue(s) required for the propagation of feature annotation.</text>
</comment>
<comment type="catalytic activity">
    <reaction evidence="6 8">
        <text>L-methionyl-[protein] + [thioredoxin]-disulfide + H2O = L-methionyl-(R)-S-oxide-[protein] + [thioredoxin]-dithiol</text>
        <dbReference type="Rhea" id="RHEA:24164"/>
        <dbReference type="Rhea" id="RHEA-COMP:10698"/>
        <dbReference type="Rhea" id="RHEA-COMP:10700"/>
        <dbReference type="Rhea" id="RHEA-COMP:12313"/>
        <dbReference type="Rhea" id="RHEA-COMP:12314"/>
        <dbReference type="ChEBI" id="CHEBI:15377"/>
        <dbReference type="ChEBI" id="CHEBI:16044"/>
        <dbReference type="ChEBI" id="CHEBI:29950"/>
        <dbReference type="ChEBI" id="CHEBI:45764"/>
        <dbReference type="ChEBI" id="CHEBI:50058"/>
        <dbReference type="EC" id="1.8.4.12"/>
    </reaction>
</comment>
<name>A0A7X2S6D6_9BACI</name>
<organism evidence="11 12">
    <name type="scientific">Metabacillus mangrovi</name>
    <dbReference type="NCBI Taxonomy" id="1491830"/>
    <lineage>
        <taxon>Bacteria</taxon>
        <taxon>Bacillati</taxon>
        <taxon>Bacillota</taxon>
        <taxon>Bacilli</taxon>
        <taxon>Bacillales</taxon>
        <taxon>Bacillaceae</taxon>
        <taxon>Metabacillus</taxon>
    </lineage>
</organism>
<keyword evidence="4" id="KW-0511">Multifunctional enzyme</keyword>
<dbReference type="EMBL" id="WMIB01000014">
    <property type="protein sequence ID" value="MTH54467.1"/>
    <property type="molecule type" value="Genomic_DNA"/>
</dbReference>
<gene>
    <name evidence="8 11" type="primary">msrB</name>
    <name evidence="9" type="synonym">msrA</name>
    <name evidence="11" type="ORF">GKZ89_13770</name>
</gene>
<dbReference type="OrthoDB" id="4174719at2"/>
<comment type="function">
    <text evidence="9">Has an important function as a repair enzyme for proteins that have been inactivated by oxidation. Catalyzes the reversible oxidation-reduction of methionine sulfoxide in proteins to methionine.</text>
</comment>
<dbReference type="EC" id="1.8.4.12" evidence="8"/>
<dbReference type="Pfam" id="PF01641">
    <property type="entry name" value="SelR"/>
    <property type="match status" value="1"/>
</dbReference>
<dbReference type="InterPro" id="IPR011057">
    <property type="entry name" value="Mss4-like_sf"/>
</dbReference>
<dbReference type="HAMAP" id="MF_01400">
    <property type="entry name" value="MsrB"/>
    <property type="match status" value="1"/>
</dbReference>
<dbReference type="FunFam" id="2.170.150.20:FF:000003">
    <property type="entry name" value="Peptide methionine sulfoxide reductase MsrB"/>
    <property type="match status" value="1"/>
</dbReference>
<dbReference type="NCBIfam" id="TIGR00401">
    <property type="entry name" value="msrA"/>
    <property type="match status" value="1"/>
</dbReference>
<sequence length="380" mass="43009">MKLWLPVLLTAGAALIIYLVAPNIGEYFTKRSYGTQPVQAVEENSNQAVATFAGGCFWCMEPPFEKLDGVSEVISGYTGGKEENPSYKEVSSGSTGHVEAVQVVYDPSRITYEELLQVFWRQIDPTDAGGQFVDRGAHYASAVFYHNDKQKAAAEKSKEELEKSGRFEDELVTEIREASAFYQAEDYHQDYYKKSAVQYKFYRSNSGRDAFLDEAWGKEREVEVTKKTKAASKYADFKKPSDSELKKTLSAEQYKVSQKDGTERAYSNAYHDLKDEGIYVDLVSGEPLFSSKDKYDSGTGWPSFTKPLVPENIVEKEDRTLFMTRTEVRSKYADSHLGHVFDDGPEPTGLRYCMNSAAMKFIPKEELEEQGYAEFISEFQ</sequence>
<evidence type="ECO:0000256" key="4">
    <source>
        <dbReference type="ARBA" id="ARBA00023268"/>
    </source>
</evidence>
<evidence type="ECO:0000256" key="2">
    <source>
        <dbReference type="ARBA" id="ARBA00007174"/>
    </source>
</evidence>
<evidence type="ECO:0000256" key="5">
    <source>
        <dbReference type="ARBA" id="ARBA00047806"/>
    </source>
</evidence>
<evidence type="ECO:0000256" key="7">
    <source>
        <dbReference type="ARBA" id="ARBA00048782"/>
    </source>
</evidence>
<comment type="catalytic activity">
    <reaction evidence="5 9">
        <text>L-methionyl-[protein] + [thioredoxin]-disulfide + H2O = L-methionyl-(S)-S-oxide-[protein] + [thioredoxin]-dithiol</text>
        <dbReference type="Rhea" id="RHEA:14217"/>
        <dbReference type="Rhea" id="RHEA-COMP:10698"/>
        <dbReference type="Rhea" id="RHEA-COMP:10700"/>
        <dbReference type="Rhea" id="RHEA-COMP:12313"/>
        <dbReference type="Rhea" id="RHEA-COMP:12315"/>
        <dbReference type="ChEBI" id="CHEBI:15377"/>
        <dbReference type="ChEBI" id="CHEBI:16044"/>
        <dbReference type="ChEBI" id="CHEBI:29950"/>
        <dbReference type="ChEBI" id="CHEBI:44120"/>
        <dbReference type="ChEBI" id="CHEBI:50058"/>
        <dbReference type="EC" id="1.8.4.11"/>
    </reaction>
</comment>
<dbReference type="PANTHER" id="PTHR43774">
    <property type="entry name" value="PEPTIDE METHIONINE SULFOXIDE REDUCTASE"/>
    <property type="match status" value="1"/>
</dbReference>
<comment type="similarity">
    <text evidence="2 8">Belongs to the MsrB Met sulfoxide reductase family.</text>
</comment>
<keyword evidence="3 8" id="KW-0560">Oxidoreductase</keyword>
<evidence type="ECO:0000259" key="10">
    <source>
        <dbReference type="PROSITE" id="PS51790"/>
    </source>
</evidence>
<dbReference type="NCBIfam" id="TIGR00357">
    <property type="entry name" value="peptide-methionine (R)-S-oxide reductase MsrB"/>
    <property type="match status" value="1"/>
</dbReference>
<dbReference type="GO" id="GO:0008113">
    <property type="term" value="F:peptide-methionine (S)-S-oxide reductase activity"/>
    <property type="evidence" value="ECO:0007669"/>
    <property type="project" value="UniProtKB-UniRule"/>
</dbReference>
<dbReference type="AlphaFoldDB" id="A0A7X2S6D6"/>
<evidence type="ECO:0000256" key="8">
    <source>
        <dbReference type="HAMAP-Rule" id="MF_01400"/>
    </source>
</evidence>
<dbReference type="InterPro" id="IPR002579">
    <property type="entry name" value="Met_Sox_Rdtase_MsrB_dom"/>
</dbReference>
<comment type="caution">
    <text evidence="11">The sequence shown here is derived from an EMBL/GenBank/DDBJ whole genome shotgun (WGS) entry which is preliminary data.</text>
</comment>
<dbReference type="RefSeq" id="WP_155112977.1">
    <property type="nucleotide sequence ID" value="NZ_WMIB01000014.1"/>
</dbReference>
<dbReference type="Proteomes" id="UP000434639">
    <property type="component" value="Unassembled WGS sequence"/>
</dbReference>
<dbReference type="Pfam" id="PF01625">
    <property type="entry name" value="PMSR"/>
    <property type="match status" value="1"/>
</dbReference>
<evidence type="ECO:0000313" key="11">
    <source>
        <dbReference type="EMBL" id="MTH54467.1"/>
    </source>
</evidence>
<dbReference type="InterPro" id="IPR002569">
    <property type="entry name" value="Met_Sox_Rdtase_MsrA_dom"/>
</dbReference>
<evidence type="ECO:0000313" key="12">
    <source>
        <dbReference type="Proteomes" id="UP000434639"/>
    </source>
</evidence>
<evidence type="ECO:0000256" key="1">
    <source>
        <dbReference type="ARBA" id="ARBA00005591"/>
    </source>
</evidence>
<comment type="similarity">
    <text evidence="1 9">Belongs to the MsrA Met sulfoxide reductase family.</text>
</comment>
<feature type="active site" description="Nucleophile" evidence="8">
    <location>
        <position position="353"/>
    </location>
</feature>
<feature type="active site" evidence="9">
    <location>
        <position position="56"/>
    </location>
</feature>
<keyword evidence="12" id="KW-1185">Reference proteome</keyword>
<dbReference type="Gene3D" id="3.30.1060.10">
    <property type="entry name" value="Peptide methionine sulphoxide reductase MsrA"/>
    <property type="match status" value="1"/>
</dbReference>
<evidence type="ECO:0000256" key="6">
    <source>
        <dbReference type="ARBA" id="ARBA00048488"/>
    </source>
</evidence>
<proteinExistence type="inferred from homology"/>
<dbReference type="HAMAP" id="MF_01401">
    <property type="entry name" value="MsrA"/>
    <property type="match status" value="1"/>
</dbReference>
<reference evidence="11 12" key="1">
    <citation type="journal article" date="2017" name="Int. J. Syst. Evol. Microbiol.">
        <title>Bacillus mangrovi sp. nov., isolated from a sediment sample from a mangrove forest.</title>
        <authorList>
            <person name="Gupta V."/>
            <person name="Singh P.K."/>
            <person name="Korpole S."/>
            <person name="Tanuku N.R.S."/>
            <person name="Pinnaka A.K."/>
        </authorList>
    </citation>
    <scope>NUCLEOTIDE SEQUENCE [LARGE SCALE GENOMIC DNA]</scope>
    <source>
        <strain evidence="11 12">KCTC 33872</strain>
    </source>
</reference>
<evidence type="ECO:0000256" key="9">
    <source>
        <dbReference type="HAMAP-Rule" id="MF_01401"/>
    </source>
</evidence>